<keyword evidence="15" id="KW-1185">Reference proteome</keyword>
<comment type="pathway">
    <text evidence="2">Glycan metabolism; osmoregulated periplasmic glucan (OPG) biosynthesis.</text>
</comment>
<keyword evidence="9 12" id="KW-0812">Transmembrane</keyword>
<keyword evidence="8 14" id="KW-0808">Transferase</keyword>
<dbReference type="RefSeq" id="WP_110399172.1">
    <property type="nucleotide sequence ID" value="NZ_QJJS01000001.1"/>
</dbReference>
<dbReference type="GO" id="GO:0016758">
    <property type="term" value="F:hexosyltransferase activity"/>
    <property type="evidence" value="ECO:0007669"/>
    <property type="project" value="TreeGrafter"/>
</dbReference>
<evidence type="ECO:0000256" key="12">
    <source>
        <dbReference type="SAM" id="Phobius"/>
    </source>
</evidence>
<feature type="transmembrane region" description="Helical" evidence="12">
    <location>
        <begin position="69"/>
        <end position="88"/>
    </location>
</feature>
<keyword evidence="7" id="KW-0328">Glycosyltransferase</keyword>
<protein>
    <recommendedName>
        <fullName evidence="4">Glucans biosynthesis glucosyltransferase H</fullName>
    </recommendedName>
</protein>
<evidence type="ECO:0000256" key="9">
    <source>
        <dbReference type="ARBA" id="ARBA00022692"/>
    </source>
</evidence>
<feature type="domain" description="Glycosyltransferase 2-like" evidence="13">
    <location>
        <begin position="252"/>
        <end position="445"/>
    </location>
</feature>
<evidence type="ECO:0000313" key="14">
    <source>
        <dbReference type="EMBL" id="PXW99550.1"/>
    </source>
</evidence>
<dbReference type="InterPro" id="IPR050321">
    <property type="entry name" value="Glycosyltr_2/OpgH_subfam"/>
</dbReference>
<evidence type="ECO:0000256" key="8">
    <source>
        <dbReference type="ARBA" id="ARBA00022679"/>
    </source>
</evidence>
<evidence type="ECO:0000256" key="7">
    <source>
        <dbReference type="ARBA" id="ARBA00022676"/>
    </source>
</evidence>
<evidence type="ECO:0000256" key="11">
    <source>
        <dbReference type="ARBA" id="ARBA00023136"/>
    </source>
</evidence>
<comment type="caution">
    <text evidence="14">The sequence shown here is derived from an EMBL/GenBank/DDBJ whole genome shotgun (WGS) entry which is preliminary data.</text>
</comment>
<dbReference type="InterPro" id="IPR029044">
    <property type="entry name" value="Nucleotide-diphossugar_trans"/>
</dbReference>
<dbReference type="NCBIfam" id="NF003962">
    <property type="entry name" value="PRK05454.2-5"/>
    <property type="match status" value="1"/>
</dbReference>
<dbReference type="InterPro" id="IPR001173">
    <property type="entry name" value="Glyco_trans_2-like"/>
</dbReference>
<dbReference type="SUPFAM" id="SSF53448">
    <property type="entry name" value="Nucleotide-diphospho-sugar transferases"/>
    <property type="match status" value="1"/>
</dbReference>
<dbReference type="NCBIfam" id="NF003958">
    <property type="entry name" value="PRK05454.2-1"/>
    <property type="match status" value="1"/>
</dbReference>
<proteinExistence type="inferred from homology"/>
<evidence type="ECO:0000256" key="2">
    <source>
        <dbReference type="ARBA" id="ARBA00005001"/>
    </source>
</evidence>
<accession>A0A318H6C9</accession>
<evidence type="ECO:0000256" key="4">
    <source>
        <dbReference type="ARBA" id="ARBA00020585"/>
    </source>
</evidence>
<feature type="transmembrane region" description="Helical" evidence="12">
    <location>
        <begin position="108"/>
        <end position="127"/>
    </location>
</feature>
<feature type="transmembrane region" description="Helical" evidence="12">
    <location>
        <begin position="583"/>
        <end position="601"/>
    </location>
</feature>
<dbReference type="Gene3D" id="3.90.550.10">
    <property type="entry name" value="Spore Coat Polysaccharide Biosynthesis Protein SpsA, Chain A"/>
    <property type="match status" value="1"/>
</dbReference>
<feature type="transmembrane region" description="Helical" evidence="12">
    <location>
        <begin position="559"/>
        <end position="577"/>
    </location>
</feature>
<evidence type="ECO:0000256" key="10">
    <source>
        <dbReference type="ARBA" id="ARBA00022989"/>
    </source>
</evidence>
<keyword evidence="6" id="KW-0997">Cell inner membrane</keyword>
<sequence>MDTLRSSSSPATGMPPIRRGSMVPLPWLGLARRLRGETAPADAPWRHSAQALAVQPQAWEGVARQRRRWLLFWVLLSTAFVATVLWSVQPAEGSVGLQVAQMALFTLLFAWVAAGCVTAVMGFLVTLRGDAHAMSARRAGTAPIDDEARTAIIMPICNEDVATVFAGLRATCESLAQTGEQRAFDVFVLSDSNRPELRSAELAAWQSLRETLQAAGNAVQVHYRWRQHRTRRKAGNVADFCRRWGRAFRYMVVLDADSVMSGESLVTLVRLMEHHPNAGILQTAPRACGHATLHARAQQFASRVTGRLFTAGMQFWQLGEAHYWGHNAIIRIEPFMKHCALASLPGTGALAGEILSHDFVEAALMRRAGYEVWLVNDLEGSFEQQPPHLLAELQRDRRWCMGNLQNARLISEPGLHGVHRAMLFTGAMAYVSAPLWLLYVALGALLWSMGGRSPEAPLGLFAHEGAALLWLVTGTMLVLPRVLGVLAIVWNGEQAAHGGALKLVGSSVFEALLSMLQAPLRMAAHSLFVIGGLTGWALEWKSPPRDATDVPWSQAARQFGGLSLLVAGVLAAVAWVAPEAVGWLLPMGLPVLLAVPFTVWCSREALGARWRDAGWLVIPEEARSPVVLQRAWSYAREPMRPAPLPGLSGDLQRLAQLVLQAVGPRRTGAGLRGRLRQTQVRQLALGAAGSLPVREQMRFLSEPHSLRLLHAAMVGSAGHAAS</sequence>
<keyword evidence="11 12" id="KW-0472">Membrane</keyword>
<evidence type="ECO:0000256" key="3">
    <source>
        <dbReference type="ARBA" id="ARBA00009337"/>
    </source>
</evidence>
<feature type="transmembrane region" description="Helical" evidence="12">
    <location>
        <begin position="427"/>
        <end position="447"/>
    </location>
</feature>
<dbReference type="EMBL" id="QJJS01000001">
    <property type="protein sequence ID" value="PXW99550.1"/>
    <property type="molecule type" value="Genomic_DNA"/>
</dbReference>
<evidence type="ECO:0000256" key="6">
    <source>
        <dbReference type="ARBA" id="ARBA00022519"/>
    </source>
</evidence>
<dbReference type="PANTHER" id="PTHR43867:SF5">
    <property type="entry name" value="GLUCANS BIOSYNTHESIS GLUCOSYLTRANSFERASE H"/>
    <property type="match status" value="1"/>
</dbReference>
<name>A0A318H6C9_9BURK</name>
<reference evidence="14 15" key="1">
    <citation type="submission" date="2018-05" db="EMBL/GenBank/DDBJ databases">
        <title>Genomic Encyclopedia of Type Strains, Phase IV (KMG-IV): sequencing the most valuable type-strain genomes for metagenomic binning, comparative biology and taxonomic classification.</title>
        <authorList>
            <person name="Goeker M."/>
        </authorList>
    </citation>
    <scope>NUCLEOTIDE SEQUENCE [LARGE SCALE GENOMIC DNA]</scope>
    <source>
        <strain evidence="14 15">DSM 566</strain>
    </source>
</reference>
<evidence type="ECO:0000259" key="13">
    <source>
        <dbReference type="Pfam" id="PF13632"/>
    </source>
</evidence>
<evidence type="ECO:0000256" key="5">
    <source>
        <dbReference type="ARBA" id="ARBA00022475"/>
    </source>
</evidence>
<evidence type="ECO:0000313" key="15">
    <source>
        <dbReference type="Proteomes" id="UP000247811"/>
    </source>
</evidence>
<gene>
    <name evidence="14" type="ORF">C7444_101380</name>
</gene>
<dbReference type="CDD" id="cd04191">
    <property type="entry name" value="Glucan_BSP_MdoH"/>
    <property type="match status" value="1"/>
</dbReference>
<organism evidence="14 15">
    <name type="scientific">Sphaerotilus hippei</name>
    <dbReference type="NCBI Taxonomy" id="744406"/>
    <lineage>
        <taxon>Bacteria</taxon>
        <taxon>Pseudomonadati</taxon>
        <taxon>Pseudomonadota</taxon>
        <taxon>Betaproteobacteria</taxon>
        <taxon>Burkholderiales</taxon>
        <taxon>Sphaerotilaceae</taxon>
        <taxon>Sphaerotilus</taxon>
    </lineage>
</organism>
<dbReference type="AlphaFoldDB" id="A0A318H6C9"/>
<keyword evidence="5" id="KW-1003">Cell membrane</keyword>
<dbReference type="GO" id="GO:0005886">
    <property type="term" value="C:plasma membrane"/>
    <property type="evidence" value="ECO:0007669"/>
    <property type="project" value="UniProtKB-SubCell"/>
</dbReference>
<evidence type="ECO:0000256" key="1">
    <source>
        <dbReference type="ARBA" id="ARBA00004429"/>
    </source>
</evidence>
<dbReference type="PANTHER" id="PTHR43867">
    <property type="entry name" value="CELLULOSE SYNTHASE CATALYTIC SUBUNIT A [UDP-FORMING]"/>
    <property type="match status" value="1"/>
</dbReference>
<keyword evidence="10 12" id="KW-1133">Transmembrane helix</keyword>
<comment type="similarity">
    <text evidence="3">Belongs to the glycosyltransferase 2 family. OpgH subfamily.</text>
</comment>
<comment type="subcellular location">
    <subcellularLocation>
        <location evidence="1">Cell inner membrane</location>
        <topology evidence="1">Multi-pass membrane protein</topology>
    </subcellularLocation>
</comment>
<dbReference type="OrthoDB" id="9775281at2"/>
<dbReference type="Proteomes" id="UP000247811">
    <property type="component" value="Unassembled WGS sequence"/>
</dbReference>
<feature type="transmembrane region" description="Helical" evidence="12">
    <location>
        <begin position="467"/>
        <end position="490"/>
    </location>
</feature>
<dbReference type="NCBIfam" id="NF003960">
    <property type="entry name" value="PRK05454.2-3"/>
    <property type="match status" value="1"/>
</dbReference>
<dbReference type="Pfam" id="PF13632">
    <property type="entry name" value="Glyco_trans_2_3"/>
    <property type="match status" value="1"/>
</dbReference>